<evidence type="ECO:0000313" key="1">
    <source>
        <dbReference type="EMBL" id="AZP14774.1"/>
    </source>
</evidence>
<accession>A0A3S9HRR7</accession>
<organism evidence="1 3">
    <name type="scientific">Streptomyces aquilus</name>
    <dbReference type="NCBI Taxonomy" id="2548456"/>
    <lineage>
        <taxon>Bacteria</taxon>
        <taxon>Bacillati</taxon>
        <taxon>Actinomycetota</taxon>
        <taxon>Actinomycetes</taxon>
        <taxon>Kitasatosporales</taxon>
        <taxon>Streptomycetaceae</taxon>
        <taxon>Streptomyces</taxon>
    </lineage>
</organism>
<dbReference type="KEGG" id="saqu:EJC51_47075"/>
<evidence type="ECO:0000313" key="2">
    <source>
        <dbReference type="EMBL" id="AZP22930.1"/>
    </source>
</evidence>
<proteinExistence type="predicted"/>
<dbReference type="KEGG" id="saqu:EJC51_00470"/>
<reference evidence="1 3" key="1">
    <citation type="submission" date="2018-12" db="EMBL/GenBank/DDBJ databases">
        <authorList>
            <person name="Li K."/>
        </authorList>
    </citation>
    <scope>NUCLEOTIDE SEQUENCE [LARGE SCALE GENOMIC DNA]</scope>
    <source>
        <strain evidence="3">CR22</strain>
        <strain evidence="1">GGCR-6</strain>
    </source>
</reference>
<gene>
    <name evidence="1" type="ORF">EJC51_00470</name>
    <name evidence="2" type="ORF">EJC51_47075</name>
</gene>
<evidence type="ECO:0000313" key="3">
    <source>
        <dbReference type="Proteomes" id="UP000280197"/>
    </source>
</evidence>
<protein>
    <submittedName>
        <fullName evidence="1">Uncharacterized protein</fullName>
    </submittedName>
</protein>
<dbReference type="EMBL" id="CP034463">
    <property type="protein sequence ID" value="AZP22930.1"/>
    <property type="molecule type" value="Genomic_DNA"/>
</dbReference>
<sequence length="477" mass="51866">MTAVQATPSALPRDFFCEHSASKSRVLVLLAHPDGPSSLQAVMTCKDALVAQHAALLLSLAARNGILTAPQQNTAGKLLTVLPDAPAASFRQALDQARAGVWPAGSPGFTWPSDDPFDWVQESGTEEALPVSAIRTPRDARLADLPGPVIRVVQLREFHVYDQAKALTAAAASGWEPAPQEELTQEDPHDLTGAVMFAAETTGDLPGADCLNDTQEGQLLLSAQGDEVADWSAEPVRVDFGSGWRLHRTNRSGTASSTGAVPESDQEQPDFAALFALPAACDCEEEDCRKCDWTLTPRTAELLYSALVELAESAYDDAAELGDRPVIKDDDGAWGFFSRLPQVTWRQNAQWRRGLARACDDLAGDLASGRWPRPVCAAEEMVLHLALDDALEHLEAGDGSPHAALPTHRDDYDFDACSDFFFQDHDVLWLYDSKYSEDAGEAEGREPVGVPPALHPDNWFEDFLNVPARSPERGYRR</sequence>
<keyword evidence="3" id="KW-1185">Reference proteome</keyword>
<dbReference type="EMBL" id="CP034463">
    <property type="protein sequence ID" value="AZP14774.1"/>
    <property type="molecule type" value="Genomic_DNA"/>
</dbReference>
<dbReference type="RefSeq" id="WP_126269161.1">
    <property type="nucleotide sequence ID" value="NZ_CP034463.1"/>
</dbReference>
<dbReference type="Proteomes" id="UP000280197">
    <property type="component" value="Chromosome"/>
</dbReference>
<dbReference type="AlphaFoldDB" id="A0A3S9HRR7"/>
<name>A0A3S9HRR7_9ACTN</name>